<sequence>MGEYEKLATRCLEILDARSCCIHKCHVVCLKPGRRSNNLLLYFPSRPHFAKVDGSSLAQLVSDIRQFIHVYGPEHVLTARAIARVFHGIDSPRFPATTWGRVRRFWRSHLHVHFNIVLREIHPDDDVVSCFSPSLPSLDKI</sequence>
<accession>A0ABD0LML9</accession>
<proteinExistence type="predicted"/>
<dbReference type="EMBL" id="JACVVK020000038">
    <property type="protein sequence ID" value="KAK7500253.1"/>
    <property type="molecule type" value="Genomic_DNA"/>
</dbReference>
<gene>
    <name evidence="1" type="ORF">BaRGS_00008476</name>
</gene>
<name>A0ABD0LML9_9CAEN</name>
<comment type="caution">
    <text evidence="1">The sequence shown here is derived from an EMBL/GenBank/DDBJ whole genome shotgun (WGS) entry which is preliminary data.</text>
</comment>
<evidence type="ECO:0000313" key="2">
    <source>
        <dbReference type="Proteomes" id="UP001519460"/>
    </source>
</evidence>
<keyword evidence="2" id="KW-1185">Reference proteome</keyword>
<dbReference type="AlphaFoldDB" id="A0ABD0LML9"/>
<organism evidence="1 2">
    <name type="scientific">Batillaria attramentaria</name>
    <dbReference type="NCBI Taxonomy" id="370345"/>
    <lineage>
        <taxon>Eukaryota</taxon>
        <taxon>Metazoa</taxon>
        <taxon>Spiralia</taxon>
        <taxon>Lophotrochozoa</taxon>
        <taxon>Mollusca</taxon>
        <taxon>Gastropoda</taxon>
        <taxon>Caenogastropoda</taxon>
        <taxon>Sorbeoconcha</taxon>
        <taxon>Cerithioidea</taxon>
        <taxon>Batillariidae</taxon>
        <taxon>Batillaria</taxon>
    </lineage>
</organism>
<feature type="non-terminal residue" evidence="1">
    <location>
        <position position="141"/>
    </location>
</feature>
<evidence type="ECO:0000313" key="1">
    <source>
        <dbReference type="EMBL" id="KAK7500253.1"/>
    </source>
</evidence>
<reference evidence="1 2" key="1">
    <citation type="journal article" date="2023" name="Sci. Data">
        <title>Genome assembly of the Korean intertidal mud-creeper Batillaria attramentaria.</title>
        <authorList>
            <person name="Patra A.K."/>
            <person name="Ho P.T."/>
            <person name="Jun S."/>
            <person name="Lee S.J."/>
            <person name="Kim Y."/>
            <person name="Won Y.J."/>
        </authorList>
    </citation>
    <scope>NUCLEOTIDE SEQUENCE [LARGE SCALE GENOMIC DNA]</scope>
    <source>
        <strain evidence="1">Wonlab-2016</strain>
    </source>
</reference>
<protein>
    <submittedName>
        <fullName evidence="1">Uncharacterized protein</fullName>
    </submittedName>
</protein>
<dbReference type="Proteomes" id="UP001519460">
    <property type="component" value="Unassembled WGS sequence"/>
</dbReference>